<dbReference type="Proteomes" id="UP001589532">
    <property type="component" value="Unassembled WGS sequence"/>
</dbReference>
<accession>A0ABV5RQT9</accession>
<protein>
    <submittedName>
        <fullName evidence="1">Uncharacterized protein</fullName>
    </submittedName>
</protein>
<evidence type="ECO:0000313" key="2">
    <source>
        <dbReference type="Proteomes" id="UP001589532"/>
    </source>
</evidence>
<keyword evidence="2" id="KW-1185">Reference proteome</keyword>
<gene>
    <name evidence="1" type="ORF">ACFFSA_01515</name>
</gene>
<organism evidence="1 2">
    <name type="scientific">Nonomuraea helvata</name>
    <dbReference type="NCBI Taxonomy" id="37484"/>
    <lineage>
        <taxon>Bacteria</taxon>
        <taxon>Bacillati</taxon>
        <taxon>Actinomycetota</taxon>
        <taxon>Actinomycetes</taxon>
        <taxon>Streptosporangiales</taxon>
        <taxon>Streptosporangiaceae</taxon>
        <taxon>Nonomuraea</taxon>
    </lineage>
</organism>
<dbReference type="RefSeq" id="WP_344992590.1">
    <property type="nucleotide sequence ID" value="NZ_BAAAXV010000005.1"/>
</dbReference>
<sequence>MSAEGLLLKTGRFLRRSVTSTDLRTLYLKGGTEGDAYYRDRWSLLNWDGRGTPAGLFPPKRGPKRGSS</sequence>
<evidence type="ECO:0000313" key="1">
    <source>
        <dbReference type="EMBL" id="MFB9621749.1"/>
    </source>
</evidence>
<name>A0ABV5RQT9_9ACTN</name>
<reference evidence="1 2" key="1">
    <citation type="submission" date="2024-09" db="EMBL/GenBank/DDBJ databases">
        <authorList>
            <person name="Sun Q."/>
            <person name="Mori K."/>
        </authorList>
    </citation>
    <scope>NUCLEOTIDE SEQUENCE [LARGE SCALE GENOMIC DNA]</scope>
    <source>
        <strain evidence="1 2">JCM 3143</strain>
    </source>
</reference>
<proteinExistence type="predicted"/>
<comment type="caution">
    <text evidence="1">The sequence shown here is derived from an EMBL/GenBank/DDBJ whole genome shotgun (WGS) entry which is preliminary data.</text>
</comment>
<dbReference type="EMBL" id="JBHMBW010000002">
    <property type="protein sequence ID" value="MFB9621749.1"/>
    <property type="molecule type" value="Genomic_DNA"/>
</dbReference>